<dbReference type="EMBL" id="CACVKT020003598">
    <property type="protein sequence ID" value="CAC5384622.1"/>
    <property type="molecule type" value="Genomic_DNA"/>
</dbReference>
<dbReference type="AlphaFoldDB" id="A0A6J8BLU9"/>
<organism evidence="2 3">
    <name type="scientific">Mytilus coruscus</name>
    <name type="common">Sea mussel</name>
    <dbReference type="NCBI Taxonomy" id="42192"/>
    <lineage>
        <taxon>Eukaryota</taxon>
        <taxon>Metazoa</taxon>
        <taxon>Spiralia</taxon>
        <taxon>Lophotrochozoa</taxon>
        <taxon>Mollusca</taxon>
        <taxon>Bivalvia</taxon>
        <taxon>Autobranchia</taxon>
        <taxon>Pteriomorphia</taxon>
        <taxon>Mytilida</taxon>
        <taxon>Mytiloidea</taxon>
        <taxon>Mytilidae</taxon>
        <taxon>Mytilinae</taxon>
        <taxon>Mytilus</taxon>
    </lineage>
</organism>
<dbReference type="PANTHER" id="PTHR47331:SF6">
    <property type="entry name" value="DOUBLECORTIN DOMAIN-CONTAINING PROTEIN"/>
    <property type="match status" value="1"/>
</dbReference>
<feature type="compositionally biased region" description="Polar residues" evidence="1">
    <location>
        <begin position="91"/>
        <end position="103"/>
    </location>
</feature>
<dbReference type="OrthoDB" id="10562453at2759"/>
<reference evidence="2 3" key="1">
    <citation type="submission" date="2020-06" db="EMBL/GenBank/DDBJ databases">
        <authorList>
            <person name="Li R."/>
            <person name="Bekaert M."/>
        </authorList>
    </citation>
    <scope>NUCLEOTIDE SEQUENCE [LARGE SCALE GENOMIC DNA]</scope>
    <source>
        <strain evidence="3">wild</strain>
    </source>
</reference>
<dbReference type="Proteomes" id="UP000507470">
    <property type="component" value="Unassembled WGS sequence"/>
</dbReference>
<name>A0A6J8BLU9_MYTCO</name>
<keyword evidence="3" id="KW-1185">Reference proteome</keyword>
<evidence type="ECO:0000313" key="3">
    <source>
        <dbReference type="Proteomes" id="UP000507470"/>
    </source>
</evidence>
<feature type="compositionally biased region" description="Basic and acidic residues" evidence="1">
    <location>
        <begin position="79"/>
        <end position="90"/>
    </location>
</feature>
<proteinExistence type="predicted"/>
<feature type="region of interest" description="Disordered" evidence="1">
    <location>
        <begin position="69"/>
        <end position="114"/>
    </location>
</feature>
<sequence>MKRLLQQSYEQFTRLSNEYIVCLRDTRTRESLRELNSMERDRASSDKLYNGAVTQVKLIKNADARSVSTTSSQSVNAIHNERREQSEWYNKRTTNNSIEPQSNHGGGSTTDENKDVVTKCTPLCDFTCRSCWKTVLVKVFPSNKPEKAVTIYAILDEHIMSQFSKEDLGKDRKDLDIGDDILPLQHSLGLAWNLNMDSFVFSAPVVDNPFTRRGKPIRPC</sequence>
<protein>
    <submittedName>
        <fullName evidence="2">Uncharacterized protein</fullName>
    </submittedName>
</protein>
<evidence type="ECO:0000313" key="2">
    <source>
        <dbReference type="EMBL" id="CAC5384622.1"/>
    </source>
</evidence>
<accession>A0A6J8BLU9</accession>
<evidence type="ECO:0000256" key="1">
    <source>
        <dbReference type="SAM" id="MobiDB-lite"/>
    </source>
</evidence>
<gene>
    <name evidence="2" type="ORF">MCOR_20245</name>
</gene>
<dbReference type="PANTHER" id="PTHR47331">
    <property type="entry name" value="PHD-TYPE DOMAIN-CONTAINING PROTEIN"/>
    <property type="match status" value="1"/>
</dbReference>